<dbReference type="Proteomes" id="UP000663845">
    <property type="component" value="Unassembled WGS sequence"/>
</dbReference>
<dbReference type="AlphaFoldDB" id="A0A815KFF0"/>
<evidence type="ECO:0000313" key="5">
    <source>
        <dbReference type="EMBL" id="CAF1394903.1"/>
    </source>
</evidence>
<comment type="caution">
    <text evidence="5">The sequence shown here is derived from an EMBL/GenBank/DDBJ whole genome shotgun (WGS) entry which is preliminary data.</text>
</comment>
<keyword evidence="9" id="KW-1185">Reference proteome</keyword>
<evidence type="ECO:0000313" key="4">
    <source>
        <dbReference type="EMBL" id="CAF1385139.1"/>
    </source>
</evidence>
<dbReference type="EMBL" id="CAJNON010001232">
    <property type="protein sequence ID" value="CAF1443206.1"/>
    <property type="molecule type" value="Genomic_DNA"/>
</dbReference>
<name>A0A815KFF0_9BILA</name>
<comment type="similarity">
    <text evidence="1">Belongs to the universal ribosomal protein uS11 family.</text>
</comment>
<dbReference type="InterPro" id="IPR036967">
    <property type="entry name" value="Ribosomal_uS11_sf"/>
</dbReference>
<keyword evidence="2" id="KW-0689">Ribosomal protein</keyword>
<dbReference type="InterPro" id="IPR001971">
    <property type="entry name" value="Ribosomal_uS11"/>
</dbReference>
<dbReference type="OrthoDB" id="1654884at2759"/>
<dbReference type="GO" id="GO:0005840">
    <property type="term" value="C:ribosome"/>
    <property type="evidence" value="ECO:0007669"/>
    <property type="project" value="UniProtKB-KW"/>
</dbReference>
<dbReference type="SUPFAM" id="SSF53137">
    <property type="entry name" value="Translational machinery components"/>
    <property type="match status" value="1"/>
</dbReference>
<dbReference type="EMBL" id="CAJNOI010001125">
    <property type="protein sequence ID" value="CAF1385139.1"/>
    <property type="molecule type" value="Genomic_DNA"/>
</dbReference>
<evidence type="ECO:0000256" key="3">
    <source>
        <dbReference type="ARBA" id="ARBA00023274"/>
    </source>
</evidence>
<evidence type="ECO:0008006" key="11">
    <source>
        <dbReference type="Google" id="ProtNLM"/>
    </source>
</evidence>
<dbReference type="EMBL" id="CAJNOG010000997">
    <property type="protein sequence ID" value="CAF1394903.1"/>
    <property type="molecule type" value="Genomic_DNA"/>
</dbReference>
<evidence type="ECO:0000256" key="2">
    <source>
        <dbReference type="ARBA" id="ARBA00022980"/>
    </source>
</evidence>
<organism evidence="5 10">
    <name type="scientific">Adineta steineri</name>
    <dbReference type="NCBI Taxonomy" id="433720"/>
    <lineage>
        <taxon>Eukaryota</taxon>
        <taxon>Metazoa</taxon>
        <taxon>Spiralia</taxon>
        <taxon>Gnathifera</taxon>
        <taxon>Rotifera</taxon>
        <taxon>Eurotatoria</taxon>
        <taxon>Bdelloidea</taxon>
        <taxon>Adinetida</taxon>
        <taxon>Adinetidae</taxon>
        <taxon>Adineta</taxon>
    </lineage>
</organism>
<keyword evidence="3" id="KW-0687">Ribonucleoprotein</keyword>
<evidence type="ECO:0000313" key="10">
    <source>
        <dbReference type="Proteomes" id="UP000663845"/>
    </source>
</evidence>
<dbReference type="GO" id="GO:1990904">
    <property type="term" value="C:ribonucleoprotein complex"/>
    <property type="evidence" value="ECO:0007669"/>
    <property type="project" value="UniProtKB-KW"/>
</dbReference>
<dbReference type="Proteomes" id="UP000663860">
    <property type="component" value="Unassembled WGS sequence"/>
</dbReference>
<accession>A0A815KFF0</accession>
<sequence>MLNHLFSRFVPLSITTIQQSLRTLSFTSIQYKRSHTDIREGTVREVNLHPENIQTPLSIDVDKYYGGSGQVRETDFEKLIGDTNNPEVPQMKYEDLPIVHMKCTRNNTIVDVSDCTGQQIFRTSCGVVGFHNAKKGTTTAAQAVGIHMGNNLSRRNMKHVRVVVKGTGPGRLMAIKGLQLAGIDIVTITDNTSIPTLHVGLQRPKKMRRV</sequence>
<dbReference type="Gene3D" id="3.30.420.80">
    <property type="entry name" value="Ribosomal protein S11"/>
    <property type="match status" value="1"/>
</dbReference>
<proteinExistence type="inferred from homology"/>
<dbReference type="Proteomes" id="UP000663832">
    <property type="component" value="Unassembled WGS sequence"/>
</dbReference>
<evidence type="ECO:0000313" key="6">
    <source>
        <dbReference type="EMBL" id="CAF1434967.1"/>
    </source>
</evidence>
<dbReference type="HAMAP" id="MF_01310">
    <property type="entry name" value="Ribosomal_uS11"/>
    <property type="match status" value="1"/>
</dbReference>
<dbReference type="Proteomes" id="UP000663891">
    <property type="component" value="Unassembled WGS sequence"/>
</dbReference>
<evidence type="ECO:0000256" key="1">
    <source>
        <dbReference type="ARBA" id="ARBA00006194"/>
    </source>
</evidence>
<protein>
    <recommendedName>
        <fullName evidence="11">28S ribosomal protein S11, mitochondrial</fullName>
    </recommendedName>
</protein>
<evidence type="ECO:0000313" key="7">
    <source>
        <dbReference type="EMBL" id="CAF1443206.1"/>
    </source>
</evidence>
<dbReference type="EMBL" id="CAJNOM010001465">
    <property type="protein sequence ID" value="CAF1608951.1"/>
    <property type="molecule type" value="Genomic_DNA"/>
</dbReference>
<gene>
    <name evidence="4" type="ORF">BJG266_LOCUS36795</name>
    <name evidence="6" type="ORF">IZO911_LOCUS41459</name>
    <name evidence="5" type="ORF">JYZ213_LOCUS37423</name>
    <name evidence="8" type="ORF">QVE165_LOCUS53771</name>
    <name evidence="7" type="ORF">VCS650_LOCUS39016</name>
</gene>
<dbReference type="PANTHER" id="PTHR11759">
    <property type="entry name" value="40S RIBOSOMAL PROTEIN S14/30S RIBOSOMAL PROTEIN S11"/>
    <property type="match status" value="1"/>
</dbReference>
<dbReference type="GO" id="GO:0003735">
    <property type="term" value="F:structural constituent of ribosome"/>
    <property type="evidence" value="ECO:0007669"/>
    <property type="project" value="InterPro"/>
</dbReference>
<evidence type="ECO:0000313" key="8">
    <source>
        <dbReference type="EMBL" id="CAF1608951.1"/>
    </source>
</evidence>
<evidence type="ECO:0000313" key="9">
    <source>
        <dbReference type="Proteomes" id="UP000663832"/>
    </source>
</evidence>
<dbReference type="EMBL" id="CAJNOE010001577">
    <property type="protein sequence ID" value="CAF1434967.1"/>
    <property type="molecule type" value="Genomic_DNA"/>
</dbReference>
<dbReference type="Pfam" id="PF00411">
    <property type="entry name" value="Ribosomal_S11"/>
    <property type="match status" value="1"/>
</dbReference>
<dbReference type="Proteomes" id="UP000663877">
    <property type="component" value="Unassembled WGS sequence"/>
</dbReference>
<dbReference type="GO" id="GO:0006412">
    <property type="term" value="P:translation"/>
    <property type="evidence" value="ECO:0007669"/>
    <property type="project" value="InterPro"/>
</dbReference>
<reference evidence="5" key="1">
    <citation type="submission" date="2021-02" db="EMBL/GenBank/DDBJ databases">
        <authorList>
            <person name="Nowell W R."/>
        </authorList>
    </citation>
    <scope>NUCLEOTIDE SEQUENCE</scope>
</reference>